<keyword evidence="1" id="KW-0175">Coiled coil</keyword>
<evidence type="ECO:0000313" key="5">
    <source>
        <dbReference type="EMBL" id="CAF1492661.1"/>
    </source>
</evidence>
<dbReference type="PANTHER" id="PTHR35273">
    <property type="entry name" value="ALPHA-1,4 POLYGALACTOSAMINIDASE, PUTATIVE (AFU_ORTHOLOGUE AFUA_3G07890)-RELATED"/>
    <property type="match status" value="1"/>
</dbReference>
<dbReference type="EMBL" id="CAJOBJ010009634">
    <property type="protein sequence ID" value="CAF4143004.1"/>
    <property type="molecule type" value="Genomic_DNA"/>
</dbReference>
<gene>
    <name evidence="5" type="ORF">CJN711_LOCUS26795</name>
    <name evidence="6" type="ORF">GIL414_LOCUS19114</name>
</gene>
<evidence type="ECO:0000313" key="7">
    <source>
        <dbReference type="Proteomes" id="UP000663855"/>
    </source>
</evidence>
<dbReference type="InterPro" id="IPR013785">
    <property type="entry name" value="Aldolase_TIM"/>
</dbReference>
<reference evidence="5" key="1">
    <citation type="submission" date="2021-02" db="EMBL/GenBank/DDBJ databases">
        <authorList>
            <person name="Nowell W R."/>
        </authorList>
    </citation>
    <scope>NUCLEOTIDE SEQUENCE</scope>
</reference>
<evidence type="ECO:0000259" key="4">
    <source>
        <dbReference type="Pfam" id="PF03537"/>
    </source>
</evidence>
<sequence length="446" mass="50974">MVAVSVVLIFCIISFAECYWKPTPLTNWTWQIMGTLDTSKNVVMYDIDLWDTPNNTITALKNAGKKVICYFSAGSYEDWRQDKSRFPASVKGNPLDGWNGESWLDVRRLDILGPIMTARLDLAKAKRCDGVEPDNVDVYTQINGGGFKVTYQDQIIYNTWLAREAHARDLSIGLKNDLDQVPDLVSHFDWAINEQCFVYNECDTLQPFIKANKAVFNCEYATHRNCLKAVQSKMSSIQATLALDGKNMKMCNAQGQLPRNTKRRNQPPTAQISRDQQSPPGRNCSDCKKKPPQVQCLHCSQHVCLECAQKHVNLVAGDTEGAIHLLNEKIDVLDRIAANTRQNIVTARDNIVKKADAERDQAFALLTQMIEQEKQQLRNKNKQLNELPLNEIAMFIRRLPSDLQYLNEKDNSLFNIITTEPRIQLQRQRQQLFIENDDDDYDPRCD</sequence>
<feature type="compositionally biased region" description="Polar residues" evidence="2">
    <location>
        <begin position="266"/>
        <end position="280"/>
    </location>
</feature>
<proteinExistence type="predicted"/>
<feature type="chain" id="PRO_5035607205" description="Glycoside-hydrolase family GH114 TIM-barrel domain-containing protein" evidence="3">
    <location>
        <begin position="19"/>
        <end position="446"/>
    </location>
</feature>
<feature type="coiled-coil region" evidence="1">
    <location>
        <begin position="363"/>
        <end position="390"/>
    </location>
</feature>
<evidence type="ECO:0000313" key="6">
    <source>
        <dbReference type="EMBL" id="CAF4143004.1"/>
    </source>
</evidence>
<organism evidence="5 7">
    <name type="scientific">Rotaria magnacalcarata</name>
    <dbReference type="NCBI Taxonomy" id="392030"/>
    <lineage>
        <taxon>Eukaryota</taxon>
        <taxon>Metazoa</taxon>
        <taxon>Spiralia</taxon>
        <taxon>Gnathifera</taxon>
        <taxon>Rotifera</taxon>
        <taxon>Eurotatoria</taxon>
        <taxon>Bdelloidea</taxon>
        <taxon>Philodinida</taxon>
        <taxon>Philodinidae</taxon>
        <taxon>Rotaria</taxon>
    </lineage>
</organism>
<evidence type="ECO:0000256" key="2">
    <source>
        <dbReference type="SAM" id="MobiDB-lite"/>
    </source>
</evidence>
<evidence type="ECO:0000256" key="3">
    <source>
        <dbReference type="SAM" id="SignalP"/>
    </source>
</evidence>
<feature type="domain" description="Glycoside-hydrolase family GH114 TIM-barrel" evidence="4">
    <location>
        <begin position="28"/>
        <end position="244"/>
    </location>
</feature>
<dbReference type="InterPro" id="IPR037278">
    <property type="entry name" value="ARFGAP/RecO"/>
</dbReference>
<dbReference type="SUPFAM" id="SSF51445">
    <property type="entry name" value="(Trans)glycosidases"/>
    <property type="match status" value="1"/>
</dbReference>
<dbReference type="EMBL" id="CAJNOV010012637">
    <property type="protein sequence ID" value="CAF1492661.1"/>
    <property type="molecule type" value="Genomic_DNA"/>
</dbReference>
<dbReference type="Pfam" id="PF03537">
    <property type="entry name" value="Glyco_hydro_114"/>
    <property type="match status" value="1"/>
</dbReference>
<dbReference type="SUPFAM" id="SSF57863">
    <property type="entry name" value="ArfGap/RecO-like zinc finger"/>
    <property type="match status" value="1"/>
</dbReference>
<feature type="region of interest" description="Disordered" evidence="2">
    <location>
        <begin position="255"/>
        <end position="285"/>
    </location>
</feature>
<name>A0A815SMD6_9BILA</name>
<dbReference type="Proteomes" id="UP000681720">
    <property type="component" value="Unassembled WGS sequence"/>
</dbReference>
<dbReference type="AlphaFoldDB" id="A0A815SMD6"/>
<keyword evidence="3" id="KW-0732">Signal</keyword>
<feature type="signal peptide" evidence="3">
    <location>
        <begin position="1"/>
        <end position="18"/>
    </location>
</feature>
<protein>
    <recommendedName>
        <fullName evidence="4">Glycoside-hydrolase family GH114 TIM-barrel domain-containing protein</fullName>
    </recommendedName>
</protein>
<dbReference type="Proteomes" id="UP000663855">
    <property type="component" value="Unassembled WGS sequence"/>
</dbReference>
<evidence type="ECO:0000256" key="1">
    <source>
        <dbReference type="SAM" id="Coils"/>
    </source>
</evidence>
<accession>A0A815SMD6</accession>
<dbReference type="Gene3D" id="3.20.20.70">
    <property type="entry name" value="Aldolase class I"/>
    <property type="match status" value="1"/>
</dbReference>
<dbReference type="InterPro" id="IPR017853">
    <property type="entry name" value="GH"/>
</dbReference>
<dbReference type="PANTHER" id="PTHR35273:SF2">
    <property type="entry name" value="ALPHA-GALACTOSIDASE"/>
    <property type="match status" value="1"/>
</dbReference>
<comment type="caution">
    <text evidence="5">The sequence shown here is derived from an EMBL/GenBank/DDBJ whole genome shotgun (WGS) entry which is preliminary data.</text>
</comment>
<dbReference type="InterPro" id="IPR004352">
    <property type="entry name" value="GH114_TIM-barrel"/>
</dbReference>